<keyword evidence="3" id="KW-1185">Reference proteome</keyword>
<organism evidence="2 3">
    <name type="scientific">Halosimplex rubrum</name>
    <dbReference type="NCBI Taxonomy" id="869889"/>
    <lineage>
        <taxon>Archaea</taxon>
        <taxon>Methanobacteriati</taxon>
        <taxon>Methanobacteriota</taxon>
        <taxon>Stenosarchaea group</taxon>
        <taxon>Halobacteria</taxon>
        <taxon>Halobacteriales</taxon>
        <taxon>Haloarculaceae</taxon>
        <taxon>Halosimplex</taxon>
    </lineage>
</organism>
<feature type="compositionally biased region" description="Low complexity" evidence="1">
    <location>
        <begin position="427"/>
        <end position="442"/>
    </location>
</feature>
<reference evidence="2 3" key="1">
    <citation type="submission" date="2020-07" db="EMBL/GenBank/DDBJ databases">
        <title>Halosimplex pelagicum sp. nov. and Halosimplex rubrum sp. nov., isolated from salted brown alga Laminaria, and emended description of the genus Halosimplex.</title>
        <authorList>
            <person name="Cui H."/>
        </authorList>
    </citation>
    <scope>NUCLEOTIDE SEQUENCE [LARGE SCALE GENOMIC DNA]</scope>
    <source>
        <strain evidence="2 3">R27</strain>
    </source>
</reference>
<protein>
    <recommendedName>
        <fullName evidence="4">FAD-dependent oxidoreductase</fullName>
    </recommendedName>
</protein>
<accession>A0A7D5T3T4</accession>
<evidence type="ECO:0000256" key="1">
    <source>
        <dbReference type="SAM" id="MobiDB-lite"/>
    </source>
</evidence>
<dbReference type="OrthoDB" id="234263at2157"/>
<proteinExistence type="predicted"/>
<gene>
    <name evidence="2" type="ORF">HZS55_07620</name>
</gene>
<evidence type="ECO:0000313" key="2">
    <source>
        <dbReference type="EMBL" id="QLH77170.1"/>
    </source>
</evidence>
<dbReference type="KEGG" id="hrr:HZS55_07620"/>
<sequence length="475" mass="51334">MGADEPEFDRGVTLWEQAREYLEWYPTADVDALVVGGGVQGLVLLDELVDRGYAAALVSNTPLGAGQTFDWPGVLAKGYLNPDRARREAVDERWLPFAEDARVPVEGGEWYVASTDYPYRHLVDGWDEAGYEYDERGVEGLHEVYREGTVFAKGSGEHVAAIDEYVVDREALVRALAADHAERIVVGDITDAAFAGTGGDRDGADGAGAPALDRLTVETHRDLTLQVEPDYVVAATGTGTHRFVDSLVGSESFREAGGDAGAVRGSLDPVTYRNQLVLAVRGPAEDLPAVGAHLPHKGMSVVPRRHRYRDENYVTWYVTNDSAAEEVDPDETTDEAMGTLDPEKVEVGYNKLFELVPAVKNRAAEDADLEFYAYATLQQRTGDGAVPHAEPLAGIDNVGVALPSCAAGVWRATDDAVEFVADAVDPSGPVDGVPTGGDPPYGQLADDRPGARWLDWTALGVRYPRVQNRPDAVER</sequence>
<dbReference type="GeneID" id="56077721"/>
<feature type="region of interest" description="Disordered" evidence="1">
    <location>
        <begin position="427"/>
        <end position="448"/>
    </location>
</feature>
<dbReference type="SUPFAM" id="SSF51905">
    <property type="entry name" value="FAD/NAD(P)-binding domain"/>
    <property type="match status" value="1"/>
</dbReference>
<name>A0A7D5T3T4_9EURY</name>
<dbReference type="Proteomes" id="UP000509667">
    <property type="component" value="Chromosome"/>
</dbReference>
<dbReference type="EMBL" id="CP058910">
    <property type="protein sequence ID" value="QLH77170.1"/>
    <property type="molecule type" value="Genomic_DNA"/>
</dbReference>
<dbReference type="AlphaFoldDB" id="A0A7D5T3T4"/>
<evidence type="ECO:0000313" key="3">
    <source>
        <dbReference type="Proteomes" id="UP000509667"/>
    </source>
</evidence>
<dbReference type="RefSeq" id="WP_179911100.1">
    <property type="nucleotide sequence ID" value="NZ_CP058910.1"/>
</dbReference>
<dbReference type="InterPro" id="IPR036188">
    <property type="entry name" value="FAD/NAD-bd_sf"/>
</dbReference>
<evidence type="ECO:0008006" key="4">
    <source>
        <dbReference type="Google" id="ProtNLM"/>
    </source>
</evidence>